<accession>A0A0F3IWH8</accession>
<keyword evidence="3" id="KW-1185">Reference proteome</keyword>
<feature type="compositionally biased region" description="Basic and acidic residues" evidence="1">
    <location>
        <begin position="40"/>
        <end position="73"/>
    </location>
</feature>
<dbReference type="EMBL" id="LAJY01000181">
    <property type="protein sequence ID" value="KJV09964.1"/>
    <property type="molecule type" value="Genomic_DNA"/>
</dbReference>
<evidence type="ECO:0000256" key="1">
    <source>
        <dbReference type="SAM" id="MobiDB-lite"/>
    </source>
</evidence>
<dbReference type="AlphaFoldDB" id="A0A0F3IWH8"/>
<evidence type="ECO:0000313" key="2">
    <source>
        <dbReference type="EMBL" id="KJV09964.1"/>
    </source>
</evidence>
<reference evidence="2 3" key="1">
    <citation type="submission" date="2015-03" db="EMBL/GenBank/DDBJ databases">
        <title>Draft genome sequence of Elstera litoralis.</title>
        <authorList>
            <person name="Rahalkar M.C."/>
            <person name="Dhakephalkar P.K."/>
            <person name="Pore S.D."/>
            <person name="Arora P."/>
            <person name="Kapse N.G."/>
            <person name="Pandit P.S."/>
        </authorList>
    </citation>
    <scope>NUCLEOTIDE SEQUENCE [LARGE SCALE GENOMIC DNA]</scope>
    <source>
        <strain evidence="2 3">Dia-1</strain>
    </source>
</reference>
<protein>
    <submittedName>
        <fullName evidence="2">Uncharacterized protein</fullName>
    </submittedName>
</protein>
<sequence>MIVPPINPVVAALAGAAQAKPQPVLPPTSAQTQRAMKPAPKGEETRMRDKRDRDEERDVDLDQQHRHSLDLSV</sequence>
<feature type="region of interest" description="Disordered" evidence="1">
    <location>
        <begin position="16"/>
        <end position="73"/>
    </location>
</feature>
<dbReference type="Proteomes" id="UP000033774">
    <property type="component" value="Unassembled WGS sequence"/>
</dbReference>
<evidence type="ECO:0000313" key="3">
    <source>
        <dbReference type="Proteomes" id="UP000033774"/>
    </source>
</evidence>
<dbReference type="RefSeq" id="WP_045775403.1">
    <property type="nucleotide sequence ID" value="NZ_LAJY01000181.1"/>
</dbReference>
<gene>
    <name evidence="2" type="ORF">VZ95_08115</name>
</gene>
<organism evidence="2 3">
    <name type="scientific">Elstera litoralis</name>
    <dbReference type="NCBI Taxonomy" id="552518"/>
    <lineage>
        <taxon>Bacteria</taxon>
        <taxon>Pseudomonadati</taxon>
        <taxon>Pseudomonadota</taxon>
        <taxon>Alphaproteobacteria</taxon>
        <taxon>Rhodospirillales</taxon>
        <taxon>Rhodospirillaceae</taxon>
        <taxon>Elstera</taxon>
    </lineage>
</organism>
<comment type="caution">
    <text evidence="2">The sequence shown here is derived from an EMBL/GenBank/DDBJ whole genome shotgun (WGS) entry which is preliminary data.</text>
</comment>
<name>A0A0F3IWH8_9PROT</name>
<proteinExistence type="predicted"/>